<dbReference type="EMBL" id="CP043473">
    <property type="protein sequence ID" value="QEL57045.1"/>
    <property type="molecule type" value="Genomic_DNA"/>
</dbReference>
<protein>
    <submittedName>
        <fullName evidence="1">Uncharacterized protein</fullName>
    </submittedName>
</protein>
<dbReference type="KEGG" id="chrm:FYK34_16495"/>
<evidence type="ECO:0000313" key="1">
    <source>
        <dbReference type="EMBL" id="QEL57045.1"/>
    </source>
</evidence>
<reference evidence="1 2" key="1">
    <citation type="submission" date="2019-08" db="EMBL/GenBank/DDBJ databases">
        <title>Chromobacterium paludis, a novel bacterium isolated from a Maryland marsh pond.</title>
        <authorList>
            <person name="Blackburn M.B."/>
            <person name="Gundersen-Rindal D.E."/>
        </authorList>
    </citation>
    <scope>NUCLEOTIDE SEQUENCE [LARGE SCALE GENOMIC DNA]</scope>
    <source>
        <strain evidence="2">IIBBL 257-1</strain>
    </source>
</reference>
<gene>
    <name evidence="1" type="ORF">FYK34_16495</name>
</gene>
<dbReference type="RefSeq" id="WP_149298295.1">
    <property type="nucleotide sequence ID" value="NZ_CP043473.1"/>
</dbReference>
<dbReference type="Proteomes" id="UP000322079">
    <property type="component" value="Chromosome"/>
</dbReference>
<keyword evidence="2" id="KW-1185">Reference proteome</keyword>
<name>A0A5C1DK33_9NEIS</name>
<organism evidence="1 2">
    <name type="scientific">Chromobacterium paludis</name>
    <dbReference type="NCBI Taxonomy" id="2605945"/>
    <lineage>
        <taxon>Bacteria</taxon>
        <taxon>Pseudomonadati</taxon>
        <taxon>Pseudomonadota</taxon>
        <taxon>Betaproteobacteria</taxon>
        <taxon>Neisseriales</taxon>
        <taxon>Chromobacteriaceae</taxon>
        <taxon>Chromobacterium</taxon>
    </lineage>
</organism>
<evidence type="ECO:0000313" key="2">
    <source>
        <dbReference type="Proteomes" id="UP000322079"/>
    </source>
</evidence>
<proteinExistence type="predicted"/>
<sequence length="102" mass="11638">MYVFFKGQPNGFIQDRTIVDDMIARGGLSRDDFSYVCTDQEAREQCEAYILQNYPLWKQANITRDGPDASRTAMADFINACRAWSNAQPCNPLVLENIKPKI</sequence>
<accession>A0A5C1DK33</accession>
<dbReference type="AlphaFoldDB" id="A0A5C1DK33"/>